<organism evidence="1 2">
    <name type="scientific">Mycena venus</name>
    <dbReference type="NCBI Taxonomy" id="2733690"/>
    <lineage>
        <taxon>Eukaryota</taxon>
        <taxon>Fungi</taxon>
        <taxon>Dikarya</taxon>
        <taxon>Basidiomycota</taxon>
        <taxon>Agaricomycotina</taxon>
        <taxon>Agaricomycetes</taxon>
        <taxon>Agaricomycetidae</taxon>
        <taxon>Agaricales</taxon>
        <taxon>Marasmiineae</taxon>
        <taxon>Mycenaceae</taxon>
        <taxon>Mycena</taxon>
    </lineage>
</organism>
<sequence>MAILDQNSYMMENLHTRSGRAVVIAALCICAEQTFFAQSKPLSTAFSRAFHAYLSSTIKAQVESDIATLLLQDYEEVTKRKLTDIITRHKFRIPVDAA</sequence>
<dbReference type="EMBL" id="JACAZI010000008">
    <property type="protein sequence ID" value="KAF7354256.1"/>
    <property type="molecule type" value="Genomic_DNA"/>
</dbReference>
<dbReference type="Proteomes" id="UP000620124">
    <property type="component" value="Unassembled WGS sequence"/>
</dbReference>
<name>A0A8H6Y8T0_9AGAR</name>
<reference evidence="1" key="1">
    <citation type="submission" date="2020-05" db="EMBL/GenBank/DDBJ databases">
        <title>Mycena genomes resolve the evolution of fungal bioluminescence.</title>
        <authorList>
            <person name="Tsai I.J."/>
        </authorList>
    </citation>
    <scope>NUCLEOTIDE SEQUENCE</scope>
    <source>
        <strain evidence="1">CCC161011</strain>
    </source>
</reference>
<dbReference type="OrthoDB" id="3030308at2759"/>
<keyword evidence="2" id="KW-1185">Reference proteome</keyword>
<gene>
    <name evidence="1" type="ORF">MVEN_01113600</name>
</gene>
<comment type="caution">
    <text evidence="1">The sequence shown here is derived from an EMBL/GenBank/DDBJ whole genome shotgun (WGS) entry which is preliminary data.</text>
</comment>
<dbReference type="AlphaFoldDB" id="A0A8H6Y8T0"/>
<evidence type="ECO:0000313" key="2">
    <source>
        <dbReference type="Proteomes" id="UP000620124"/>
    </source>
</evidence>
<proteinExistence type="predicted"/>
<accession>A0A8H6Y8T0</accession>
<protein>
    <submittedName>
        <fullName evidence="1">Uncharacterized protein</fullName>
    </submittedName>
</protein>
<evidence type="ECO:0000313" key="1">
    <source>
        <dbReference type="EMBL" id="KAF7354256.1"/>
    </source>
</evidence>